<keyword evidence="3" id="KW-1185">Reference proteome</keyword>
<organism evidence="2 3">
    <name type="scientific">Uncinula necator</name>
    <name type="common">Grape powdery mildew</name>
    <dbReference type="NCBI Taxonomy" id="52586"/>
    <lineage>
        <taxon>Eukaryota</taxon>
        <taxon>Fungi</taxon>
        <taxon>Dikarya</taxon>
        <taxon>Ascomycota</taxon>
        <taxon>Pezizomycotina</taxon>
        <taxon>Leotiomycetes</taxon>
        <taxon>Erysiphales</taxon>
        <taxon>Erysiphaceae</taxon>
        <taxon>Erysiphe</taxon>
    </lineage>
</organism>
<evidence type="ECO:0000313" key="3">
    <source>
        <dbReference type="Proteomes" id="UP000030854"/>
    </source>
</evidence>
<gene>
    <name evidence="2" type="ORF">EV44_g6220</name>
</gene>
<feature type="region of interest" description="Disordered" evidence="1">
    <location>
        <begin position="211"/>
        <end position="235"/>
    </location>
</feature>
<dbReference type="Proteomes" id="UP000030854">
    <property type="component" value="Unassembled WGS sequence"/>
</dbReference>
<sequence length="270" mass="31100">MPKKHTRKGEISKSLVNLPPTQLAKPLPVNKSARSNGIFSSEVNPVKKPNKKRKRKNTAEDDTPKAFLRLMSIKQGKKLPKALDDGIETIHDKKKRKYSKDEAKQQIQKKISETESLKIRPGEKMSEFGARVDAALPVKGLINRSTRKGLNTIGSKYSQTRMEKRMHKMYDQWRLEESRRKEYKLKMLEIAEEEEMDEDGQVKWKIDILTNPKGKKSKRKSKRKNFLGEIDDGEDDPWAQILKTRGETKIGMHDVAQAPPTFSNLPRKIL</sequence>
<name>A0A0B1P184_UNCNE</name>
<proteinExistence type="predicted"/>
<dbReference type="PANTHER" id="PTHR40644:SF1">
    <property type="entry name" value="UPF0653 PROTEIN C607.02C"/>
    <property type="match status" value="1"/>
</dbReference>
<evidence type="ECO:0000313" key="2">
    <source>
        <dbReference type="EMBL" id="KHJ31993.1"/>
    </source>
</evidence>
<accession>A0A0B1P184</accession>
<dbReference type="EMBL" id="JNVN01002417">
    <property type="protein sequence ID" value="KHJ31993.1"/>
    <property type="molecule type" value="Genomic_DNA"/>
</dbReference>
<feature type="compositionally biased region" description="Basic residues" evidence="1">
    <location>
        <begin position="213"/>
        <end position="225"/>
    </location>
</feature>
<dbReference type="PANTHER" id="PTHR40644">
    <property type="entry name" value="UPF0653 PROTEIN C607.02C"/>
    <property type="match status" value="1"/>
</dbReference>
<feature type="region of interest" description="Disordered" evidence="1">
    <location>
        <begin position="1"/>
        <end position="65"/>
    </location>
</feature>
<comment type="caution">
    <text evidence="2">The sequence shown here is derived from an EMBL/GenBank/DDBJ whole genome shotgun (WGS) entry which is preliminary data.</text>
</comment>
<feature type="compositionally biased region" description="Polar residues" evidence="1">
    <location>
        <begin position="32"/>
        <end position="42"/>
    </location>
</feature>
<dbReference type="OMA" id="TKHEKHL"/>
<feature type="region of interest" description="Disordered" evidence="1">
    <location>
        <begin position="250"/>
        <end position="270"/>
    </location>
</feature>
<dbReference type="AlphaFoldDB" id="A0A0B1P184"/>
<evidence type="ECO:0000256" key="1">
    <source>
        <dbReference type="SAM" id="MobiDB-lite"/>
    </source>
</evidence>
<reference evidence="2 3" key="1">
    <citation type="journal article" date="2014" name="BMC Genomics">
        <title>Adaptive genomic structural variation in the grape powdery mildew pathogen, Erysiphe necator.</title>
        <authorList>
            <person name="Jones L."/>
            <person name="Riaz S."/>
            <person name="Morales-Cruz A."/>
            <person name="Amrine K.C."/>
            <person name="McGuire B."/>
            <person name="Gubler W.D."/>
            <person name="Walker M.A."/>
            <person name="Cantu D."/>
        </authorList>
    </citation>
    <scope>NUCLEOTIDE SEQUENCE [LARGE SCALE GENOMIC DNA]</scope>
    <source>
        <strain evidence="3">c</strain>
    </source>
</reference>
<protein>
    <submittedName>
        <fullName evidence="2">Putative urease accessory protein</fullName>
    </submittedName>
</protein>
<dbReference type="HOGENOM" id="CLU_053180_1_0_1"/>